<gene>
    <name evidence="2" type="ORF">MM415A01489_0010</name>
    <name evidence="1" type="ORF">MM415B01245_0034</name>
</gene>
<accession>A0A6M3K5A7</accession>
<sequence length="75" mass="8406">MPLKANNPIMVQITFSRNEDGEVEIETSAHFEYGAAEYPHISARKGIPITHTPTQEGQIKNFAKNVWLPQIEASL</sequence>
<evidence type="ECO:0000313" key="1">
    <source>
        <dbReference type="EMBL" id="QJA59722.1"/>
    </source>
</evidence>
<evidence type="ECO:0000313" key="2">
    <source>
        <dbReference type="EMBL" id="QJA76532.1"/>
    </source>
</evidence>
<protein>
    <submittedName>
        <fullName evidence="2">Uncharacterized protein</fullName>
    </submittedName>
</protein>
<dbReference type="AlphaFoldDB" id="A0A6M3K5A7"/>
<reference evidence="2" key="1">
    <citation type="submission" date="2020-03" db="EMBL/GenBank/DDBJ databases">
        <title>The deep terrestrial virosphere.</title>
        <authorList>
            <person name="Holmfeldt K."/>
            <person name="Nilsson E."/>
            <person name="Simone D."/>
            <person name="Lopez-Fernandez M."/>
            <person name="Wu X."/>
            <person name="de Brujin I."/>
            <person name="Lundin D."/>
            <person name="Andersson A."/>
            <person name="Bertilsson S."/>
            <person name="Dopson M."/>
        </authorList>
    </citation>
    <scope>NUCLEOTIDE SEQUENCE</scope>
    <source>
        <strain evidence="2">MM415A01489</strain>
        <strain evidence="1">MM415B01245</strain>
    </source>
</reference>
<dbReference type="EMBL" id="MT142230">
    <property type="protein sequence ID" value="QJA76532.1"/>
    <property type="molecule type" value="Genomic_DNA"/>
</dbReference>
<name>A0A6M3K5A7_9ZZZZ</name>
<proteinExistence type="predicted"/>
<organism evidence="2">
    <name type="scientific">viral metagenome</name>
    <dbReference type="NCBI Taxonomy" id="1070528"/>
    <lineage>
        <taxon>unclassified sequences</taxon>
        <taxon>metagenomes</taxon>
        <taxon>organismal metagenomes</taxon>
    </lineage>
</organism>
<dbReference type="EMBL" id="MT141381">
    <property type="protein sequence ID" value="QJA59722.1"/>
    <property type="molecule type" value="Genomic_DNA"/>
</dbReference>